<evidence type="ECO:0000259" key="3">
    <source>
        <dbReference type="PROSITE" id="PS50853"/>
    </source>
</evidence>
<reference evidence="6" key="1">
    <citation type="submission" date="2017-02" db="UniProtKB">
        <authorList>
            <consortium name="WormBaseParasite"/>
        </authorList>
    </citation>
    <scope>IDENTIFICATION</scope>
</reference>
<dbReference type="STRING" id="6205.A0A0R3WYF2"/>
<keyword evidence="5" id="KW-1185">Reference proteome</keyword>
<reference evidence="4 5" key="2">
    <citation type="submission" date="2018-11" db="EMBL/GenBank/DDBJ databases">
        <authorList>
            <consortium name="Pathogen Informatics"/>
        </authorList>
    </citation>
    <scope>NUCLEOTIDE SEQUENCE [LARGE SCALE GENOMIC DNA]</scope>
</reference>
<dbReference type="PANTHER" id="PTHR14340">
    <property type="entry name" value="MICROFIBRIL-ASSOCIATED GLYCOPROTEIN 3"/>
    <property type="match status" value="1"/>
</dbReference>
<dbReference type="PROSITE" id="PS50853">
    <property type="entry name" value="FN3"/>
    <property type="match status" value="1"/>
</dbReference>
<evidence type="ECO:0000256" key="1">
    <source>
        <dbReference type="ARBA" id="ARBA00023319"/>
    </source>
</evidence>
<dbReference type="OrthoDB" id="10052517at2759"/>
<feature type="compositionally biased region" description="Polar residues" evidence="2">
    <location>
        <begin position="68"/>
        <end position="82"/>
    </location>
</feature>
<sequence>MNWTELQDNGGSPVTNYVVEKQDLQTGEWTPVSSYVRGTEFDVPNLDEGKRYNFRVKAVNENGASEPLESQTPITATNPVGK</sequence>
<dbReference type="WBParaSite" id="TTAC_0000579201-mRNA-1">
    <property type="protein sequence ID" value="TTAC_0000579201-mRNA-1"/>
    <property type="gene ID" value="TTAC_0000579201"/>
</dbReference>
<feature type="domain" description="Fibronectin type-III" evidence="3">
    <location>
        <begin position="1"/>
        <end position="80"/>
    </location>
</feature>
<dbReference type="Proteomes" id="UP000274429">
    <property type="component" value="Unassembled WGS sequence"/>
</dbReference>
<keyword evidence="1" id="KW-0393">Immunoglobulin domain</keyword>
<dbReference type="AlphaFoldDB" id="A0A0R3WYF2"/>
<protein>
    <submittedName>
        <fullName evidence="6">Fibronectin type-III domain-containing protein</fullName>
    </submittedName>
</protein>
<dbReference type="EMBL" id="UYWX01009003">
    <property type="protein sequence ID" value="VDM27649.1"/>
    <property type="molecule type" value="Genomic_DNA"/>
</dbReference>
<dbReference type="Pfam" id="PF00041">
    <property type="entry name" value="fn3"/>
    <property type="match status" value="1"/>
</dbReference>
<dbReference type="PANTHER" id="PTHR14340:SF9">
    <property type="entry name" value="FIBRONECTIN TYPE-III DOMAIN-CONTAINING PROTEIN"/>
    <property type="match status" value="1"/>
</dbReference>
<dbReference type="Gene3D" id="2.60.40.10">
    <property type="entry name" value="Immunoglobulins"/>
    <property type="match status" value="1"/>
</dbReference>
<gene>
    <name evidence="4" type="ORF">TTAC_LOCUS5777</name>
</gene>
<accession>A0A0R3WYF2</accession>
<evidence type="ECO:0000313" key="5">
    <source>
        <dbReference type="Proteomes" id="UP000274429"/>
    </source>
</evidence>
<dbReference type="InterPro" id="IPR036116">
    <property type="entry name" value="FN3_sf"/>
</dbReference>
<dbReference type="InterPro" id="IPR013783">
    <property type="entry name" value="Ig-like_fold"/>
</dbReference>
<evidence type="ECO:0000313" key="4">
    <source>
        <dbReference type="EMBL" id="VDM27649.1"/>
    </source>
</evidence>
<dbReference type="SUPFAM" id="SSF49265">
    <property type="entry name" value="Fibronectin type III"/>
    <property type="match status" value="1"/>
</dbReference>
<dbReference type="CDD" id="cd00063">
    <property type="entry name" value="FN3"/>
    <property type="match status" value="1"/>
</dbReference>
<evidence type="ECO:0000256" key="2">
    <source>
        <dbReference type="SAM" id="MobiDB-lite"/>
    </source>
</evidence>
<feature type="region of interest" description="Disordered" evidence="2">
    <location>
        <begin position="61"/>
        <end position="82"/>
    </location>
</feature>
<evidence type="ECO:0000313" key="6">
    <source>
        <dbReference type="WBParaSite" id="TTAC_0000579201-mRNA-1"/>
    </source>
</evidence>
<dbReference type="FunFam" id="2.60.40.10:FF:000160">
    <property type="entry name" value="Titin a"/>
    <property type="match status" value="1"/>
</dbReference>
<proteinExistence type="predicted"/>
<name>A0A0R3WYF2_HYDTA</name>
<organism evidence="6">
    <name type="scientific">Hydatigena taeniaeformis</name>
    <name type="common">Feline tapeworm</name>
    <name type="synonym">Taenia taeniaeformis</name>
    <dbReference type="NCBI Taxonomy" id="6205"/>
    <lineage>
        <taxon>Eukaryota</taxon>
        <taxon>Metazoa</taxon>
        <taxon>Spiralia</taxon>
        <taxon>Lophotrochozoa</taxon>
        <taxon>Platyhelminthes</taxon>
        <taxon>Cestoda</taxon>
        <taxon>Eucestoda</taxon>
        <taxon>Cyclophyllidea</taxon>
        <taxon>Taeniidae</taxon>
        <taxon>Hydatigera</taxon>
    </lineage>
</organism>
<dbReference type="InterPro" id="IPR003961">
    <property type="entry name" value="FN3_dom"/>
</dbReference>
<dbReference type="PRINTS" id="PR00014">
    <property type="entry name" value="FNTYPEIII"/>
</dbReference>